<keyword evidence="2" id="KW-1185">Reference proteome</keyword>
<name>A0A3L6ZXW7_9MICO</name>
<comment type="caution">
    <text evidence="1">The sequence shown here is derived from an EMBL/GenBank/DDBJ whole genome shotgun (WGS) entry which is preliminary data.</text>
</comment>
<proteinExistence type="predicted"/>
<gene>
    <name evidence="1" type="ORF">D9V32_15025</name>
</gene>
<dbReference type="InterPro" id="IPR006540">
    <property type="entry name" value="Lactococcin_972"/>
</dbReference>
<evidence type="ECO:0000313" key="2">
    <source>
        <dbReference type="Proteomes" id="UP000272503"/>
    </source>
</evidence>
<evidence type="ECO:0000313" key="1">
    <source>
        <dbReference type="EMBL" id="RLP72757.1"/>
    </source>
</evidence>
<reference evidence="1 2" key="1">
    <citation type="submission" date="2018-10" db="EMBL/GenBank/DDBJ databases">
        <authorList>
            <person name="Li J."/>
        </authorList>
    </citation>
    <scope>NUCLEOTIDE SEQUENCE [LARGE SCALE GENOMIC DNA]</scope>
    <source>
        <strain evidence="1 2">IF 016277</strain>
    </source>
</reference>
<dbReference type="AlphaFoldDB" id="A0A3L6ZXW7"/>
<accession>A0A3L6ZXW7</accession>
<organism evidence="1 2">
    <name type="scientific">Mycetocola tolaasinivorans</name>
    <dbReference type="NCBI Taxonomy" id="76635"/>
    <lineage>
        <taxon>Bacteria</taxon>
        <taxon>Bacillati</taxon>
        <taxon>Actinomycetota</taxon>
        <taxon>Actinomycetes</taxon>
        <taxon>Micrococcales</taxon>
        <taxon>Microbacteriaceae</taxon>
        <taxon>Mycetocola</taxon>
    </lineage>
</organism>
<dbReference type="Proteomes" id="UP000272503">
    <property type="component" value="Unassembled WGS sequence"/>
</dbReference>
<dbReference type="OrthoDB" id="4409666at2"/>
<protein>
    <recommendedName>
        <fullName evidence="3">Lactococcin 972 family bacteriocin</fullName>
    </recommendedName>
</protein>
<dbReference type="Gene3D" id="2.60.40.2850">
    <property type="match status" value="1"/>
</dbReference>
<dbReference type="Pfam" id="PF09683">
    <property type="entry name" value="Lactococcin_972"/>
    <property type="match status" value="1"/>
</dbReference>
<sequence>MKHVRGLGISAVAAVALLVPLLVPVGASAVASVATTEVESTVADSQREASALWLSNGVTRQYPAVGGVWEYGFWNAAIRSYYTVNRVHGSTVVLNRTEVVRSIDTAPNYRSVAEKFALNYWGNNDAYYYRVH</sequence>
<dbReference type="RefSeq" id="WP_121649735.1">
    <property type="nucleotide sequence ID" value="NZ_RCUX01000016.1"/>
</dbReference>
<dbReference type="EMBL" id="RCUX01000016">
    <property type="protein sequence ID" value="RLP72757.1"/>
    <property type="molecule type" value="Genomic_DNA"/>
</dbReference>
<evidence type="ECO:0008006" key="3">
    <source>
        <dbReference type="Google" id="ProtNLM"/>
    </source>
</evidence>